<dbReference type="OrthoDB" id="9759996at2"/>
<name>A0A1G9E5H0_9GAMM</name>
<dbReference type="STRING" id="658219.SAMN05216212_3026"/>
<reference evidence="2" key="1">
    <citation type="submission" date="2016-10" db="EMBL/GenBank/DDBJ databases">
        <authorList>
            <person name="Varghese N."/>
            <person name="Submissions S."/>
        </authorList>
    </citation>
    <scope>NUCLEOTIDE SEQUENCE [LARGE SCALE GENOMIC DNA]</scope>
    <source>
        <strain evidence="2">CGMCC 1.10658</strain>
    </source>
</reference>
<protein>
    <submittedName>
        <fullName evidence="1">Dicarboxylate transport</fullName>
    </submittedName>
</protein>
<evidence type="ECO:0000313" key="2">
    <source>
        <dbReference type="Proteomes" id="UP000199305"/>
    </source>
</evidence>
<dbReference type="RefSeq" id="WP_091516257.1">
    <property type="nucleotide sequence ID" value="NZ_FNFH01000007.1"/>
</dbReference>
<dbReference type="AlphaFoldDB" id="A0A1G9E5H0"/>
<dbReference type="EMBL" id="FNFH01000007">
    <property type="protein sequence ID" value="SDK71352.1"/>
    <property type="molecule type" value="Genomic_DNA"/>
</dbReference>
<dbReference type="Proteomes" id="UP000199305">
    <property type="component" value="Unassembled WGS sequence"/>
</dbReference>
<evidence type="ECO:0000313" key="1">
    <source>
        <dbReference type="EMBL" id="SDK71352.1"/>
    </source>
</evidence>
<keyword evidence="2" id="KW-1185">Reference proteome</keyword>
<gene>
    <name evidence="1" type="ORF">SAMN05216212_3026</name>
</gene>
<sequence length="1007" mass="107388">MPRSRLIIPIVTCFLLAMAIGWAWVKRDTLATLIARGLVSEVEIERIQGFKVSPGQVRMTQLSVTLPSGTPVELRGVVISRPLDLVLRKQEGRTRVAIEAARLGDRPAPTTPDRPAPDIILSDLLQAVRFLPPRIEIAELVDIRSGGLPVRIKLQWDRPADTASIMVQGVGFELRGEASLPDISAATQRPVRLDLRLADGEGEDAFNLSATLRPGFTATTTGASPGHWGAALRMTGDVERLANTITLLPLPGAISSPVMRAGQNGNKTQSTGTFQLNVTGRIPDNLSHTEYYESLAARVESDELSLSLARLPGKLPLRITLATDGPVEFNLDSLHPLRVAAATGSANVLITRLQTSDQELFSGEIQARGGGKDSEITASGTLSLDTAALLLEDPGTALTALRALTGRGITDIGGRVELRGSATLPSLGRLGSDRLMTGLSLEILPGSRPEATLVKKENSPPALASVLDALGPGEARLQATFTKPLIIRARQWPGPLEVEASGLKLNLADRKGTQRLSSTLESLSCQLQQETACLVTVSARAPSIVLDKNASAADNQLVFAGSIATSNGEYRLASERFQASTEALTKNGLKAKGIRLESSGLSCSAPGKLHCEGDFNVTVISFSAPGLSGGGSAAMQGFELRREGGQTLASGGYATDDWTTRINDKYMIITEAQGDFTFRDLVLRGQSQVKAGHVTGESNWTHDFGKARGSAEISVAKAGFSQMKPLSDVISGLPVELVSGTLRGKGTFSWPARNSDRLQAQLRDVAAIYENTFAVGITGEAVLQRKGDSWYTPKPQAFSAKRVDVGVPVENIRFLLSVEQSGDVIFAGLDAELLGGSVHSDALTWNLAGEERRSQLSFSGLSLRALSDQMEAGNFNASGAIDMTIPLITDEEGVTVKSGKVTARPPGGRLRYYGAFSPEMLAGNPQLKMLAGALEDYSYRTLSGTLEYPPSGDMQMQLKLVGRSASLDQKRDLVINLNLENNIPAMLQSLQASRDLADALEKQLGNQ</sequence>
<proteinExistence type="predicted"/>
<accession>A0A1G9E5H0</accession>
<organism evidence="1 2">
    <name type="scientific">Microbulbifer yueqingensis</name>
    <dbReference type="NCBI Taxonomy" id="658219"/>
    <lineage>
        <taxon>Bacteria</taxon>
        <taxon>Pseudomonadati</taxon>
        <taxon>Pseudomonadota</taxon>
        <taxon>Gammaproteobacteria</taxon>
        <taxon>Cellvibrionales</taxon>
        <taxon>Microbulbiferaceae</taxon>
        <taxon>Microbulbifer</taxon>
    </lineage>
</organism>
<dbReference type="Pfam" id="PF11739">
    <property type="entry name" value="YdbH-like"/>
    <property type="match status" value="1"/>
</dbReference>
<dbReference type="InterPro" id="IPR021730">
    <property type="entry name" value="YdbH"/>
</dbReference>